<feature type="transmembrane region" description="Helical" evidence="1">
    <location>
        <begin position="469"/>
        <end position="493"/>
    </location>
</feature>
<proteinExistence type="predicted"/>
<comment type="caution">
    <text evidence="2">The sequence shown here is derived from an EMBL/GenBank/DDBJ whole genome shotgun (WGS) entry which is preliminary data.</text>
</comment>
<evidence type="ECO:0000313" key="3">
    <source>
        <dbReference type="Proteomes" id="UP000037035"/>
    </source>
</evidence>
<dbReference type="Proteomes" id="UP000037035">
    <property type="component" value="Unassembled WGS sequence"/>
</dbReference>
<feature type="transmembrane region" description="Helical" evidence="1">
    <location>
        <begin position="413"/>
        <end position="431"/>
    </location>
</feature>
<accession>A0A0L6VBM9</accession>
<keyword evidence="1" id="KW-1133">Transmembrane helix</keyword>
<keyword evidence="1" id="KW-0812">Transmembrane</keyword>
<organism evidence="2 3">
    <name type="scientific">Puccinia sorghi</name>
    <dbReference type="NCBI Taxonomy" id="27349"/>
    <lineage>
        <taxon>Eukaryota</taxon>
        <taxon>Fungi</taxon>
        <taxon>Dikarya</taxon>
        <taxon>Basidiomycota</taxon>
        <taxon>Pucciniomycotina</taxon>
        <taxon>Pucciniomycetes</taxon>
        <taxon>Pucciniales</taxon>
        <taxon>Pucciniaceae</taxon>
        <taxon>Puccinia</taxon>
    </lineage>
</organism>
<name>A0A0L6VBM9_9BASI</name>
<keyword evidence="3" id="KW-1185">Reference proteome</keyword>
<protein>
    <submittedName>
        <fullName evidence="2">Putative signal peptide protein</fullName>
    </submittedName>
</protein>
<dbReference type="AlphaFoldDB" id="A0A0L6VBM9"/>
<reference evidence="2 3" key="1">
    <citation type="submission" date="2015-08" db="EMBL/GenBank/DDBJ databases">
        <title>Next Generation Sequencing and Analysis of the Genome of Puccinia sorghi L Schw, the Causal Agent of Maize Common Rust.</title>
        <authorList>
            <person name="Rochi L."/>
            <person name="Burguener G."/>
            <person name="Darino M."/>
            <person name="Turjanski A."/>
            <person name="Kreff E."/>
            <person name="Dieguez M.J."/>
            <person name="Sacco F."/>
        </authorList>
    </citation>
    <scope>NUCLEOTIDE SEQUENCE [LARGE SCALE GENOMIC DNA]</scope>
    <source>
        <strain evidence="2 3">RO10H11247</strain>
    </source>
</reference>
<evidence type="ECO:0000256" key="1">
    <source>
        <dbReference type="SAM" id="Phobius"/>
    </source>
</evidence>
<gene>
    <name evidence="2" type="ORF">VP01_1979g2</name>
</gene>
<dbReference type="EMBL" id="LAVV01006813">
    <property type="protein sequence ID" value="KNZ58196.1"/>
    <property type="molecule type" value="Genomic_DNA"/>
</dbReference>
<sequence length="600" mass="69432">MLFLSLLAFMFAYNGPFKEPDQIGVSFLFMLSHFTLLFVVKPSNIYHCSCLMTLTSSSKKKKKKNSLQKKLSQLLAVDMQKLPGSFCFNPNISPRRLCQNPYIFKRCSLDESLAGACCMSTAGSYQAFFLKCRIFTKYCIGTFLIYFCIWKHEFLYVGCYQPTLRKLWLKLLPFWRHSFVCSHCALEFFQELGPRLVINLLLHPQNYKQWPLSASEAEQWSYCCVIHWFEHGNLHTLPPFLEWYLPLYRHRLRGACPGLPVSSVSSGYLVSSGYGLSRNHFVYEGLLTFNSDLMESTTAYSGSSSTSISVFCTASFDFTGINHPAILTLHLLFCWSIIQACGSYQGFYPYFQCNHEIKNKYQGHEMVTIADMINDHFKTKNKSMSMHNNILIWILHILFEFKYKCKKNWMSKFYISFFISLIVQLDIYTSYNQLHPEFNLTCNVLQTKIPEVTNSTTPNSMSKYARWNAVKLCVTLALFHFIKNIMSLLYYLVNYIHIHLIRKTNKKDNNIRDEKGQESIHNAISSRSRQVSWTPVPLESSRFQGHTVMKCNTRCGMSHCEQSAAEALQLMTVYLQTQLVVNHKSNNLARAGRSCMIIIN</sequence>
<dbReference type="VEuPathDB" id="FungiDB:VP01_1979g2"/>
<keyword evidence="1" id="KW-0472">Membrane</keyword>
<evidence type="ECO:0000313" key="2">
    <source>
        <dbReference type="EMBL" id="KNZ58196.1"/>
    </source>
</evidence>